<accession>A0AAW1HS66</accession>
<dbReference type="AlphaFoldDB" id="A0AAW1HS66"/>
<evidence type="ECO:0000313" key="3">
    <source>
        <dbReference type="Proteomes" id="UP001458880"/>
    </source>
</evidence>
<proteinExistence type="predicted"/>
<protein>
    <submittedName>
        <fullName evidence="2">Uncharacterized protein</fullName>
    </submittedName>
</protein>
<dbReference type="EMBL" id="JASPKY010001050">
    <property type="protein sequence ID" value="KAK9679291.1"/>
    <property type="molecule type" value="Genomic_DNA"/>
</dbReference>
<name>A0AAW1HS66_POPJA</name>
<sequence>MSSKKQTTPSKPERTCSIIRCNIARALATPKGLRLYYLIDGAAVESPVLTQLLLNCIQRGQATVVINMAAEHFQKIDFSELHSEDSNPDPFLNESEHDKDYTVSGSSSDSEGIDSRTENEDPNIPQTSRGFLPTPEKKTSSRWRHKNIQRHKKIKTKTKRNLGHGYVNTKGKARANKIRCTFRLQKTM</sequence>
<comment type="caution">
    <text evidence="2">The sequence shown here is derived from an EMBL/GenBank/DDBJ whole genome shotgun (WGS) entry which is preliminary data.</text>
</comment>
<keyword evidence="3" id="KW-1185">Reference proteome</keyword>
<feature type="compositionally biased region" description="Basic residues" evidence="1">
    <location>
        <begin position="140"/>
        <end position="149"/>
    </location>
</feature>
<evidence type="ECO:0000313" key="2">
    <source>
        <dbReference type="EMBL" id="KAK9679291.1"/>
    </source>
</evidence>
<organism evidence="2 3">
    <name type="scientific">Popillia japonica</name>
    <name type="common">Japanese beetle</name>
    <dbReference type="NCBI Taxonomy" id="7064"/>
    <lineage>
        <taxon>Eukaryota</taxon>
        <taxon>Metazoa</taxon>
        <taxon>Ecdysozoa</taxon>
        <taxon>Arthropoda</taxon>
        <taxon>Hexapoda</taxon>
        <taxon>Insecta</taxon>
        <taxon>Pterygota</taxon>
        <taxon>Neoptera</taxon>
        <taxon>Endopterygota</taxon>
        <taxon>Coleoptera</taxon>
        <taxon>Polyphaga</taxon>
        <taxon>Scarabaeiformia</taxon>
        <taxon>Scarabaeidae</taxon>
        <taxon>Rutelinae</taxon>
        <taxon>Popillia</taxon>
    </lineage>
</organism>
<reference evidence="2 3" key="1">
    <citation type="journal article" date="2024" name="BMC Genomics">
        <title>De novo assembly and annotation of Popillia japonica's genome with initial clues to its potential as an invasive pest.</title>
        <authorList>
            <person name="Cucini C."/>
            <person name="Boschi S."/>
            <person name="Funari R."/>
            <person name="Cardaioli E."/>
            <person name="Iannotti N."/>
            <person name="Marturano G."/>
            <person name="Paoli F."/>
            <person name="Bruttini M."/>
            <person name="Carapelli A."/>
            <person name="Frati F."/>
            <person name="Nardi F."/>
        </authorList>
    </citation>
    <scope>NUCLEOTIDE SEQUENCE [LARGE SCALE GENOMIC DNA]</scope>
    <source>
        <strain evidence="2">DMR45628</strain>
    </source>
</reference>
<evidence type="ECO:0000256" key="1">
    <source>
        <dbReference type="SAM" id="MobiDB-lite"/>
    </source>
</evidence>
<gene>
    <name evidence="2" type="ORF">QE152_g40141</name>
</gene>
<feature type="region of interest" description="Disordered" evidence="1">
    <location>
        <begin position="82"/>
        <end position="149"/>
    </location>
</feature>
<dbReference type="Proteomes" id="UP001458880">
    <property type="component" value="Unassembled WGS sequence"/>
</dbReference>